<proteinExistence type="predicted"/>
<accession>A0A2K8SPY2</accession>
<gene>
    <name evidence="1" type="ORF">COO91_03469</name>
</gene>
<name>A0A2K8SPY2_9NOSO</name>
<reference evidence="1 2" key="1">
    <citation type="submission" date="2017-11" db="EMBL/GenBank/DDBJ databases">
        <title>Complete genome of a free-living desiccation-tolerant cyanobacterium and its photosynthetic adaptation to extreme terrestrial habitat.</title>
        <authorList>
            <person name="Shang J."/>
        </authorList>
    </citation>
    <scope>NUCLEOTIDE SEQUENCE [LARGE SCALE GENOMIC DNA]</scope>
    <source>
        <strain evidence="1 2">CCNUN1</strain>
    </source>
</reference>
<dbReference type="Proteomes" id="UP000232003">
    <property type="component" value="Chromosome"/>
</dbReference>
<protein>
    <submittedName>
        <fullName evidence="1">Uncharacterized protein</fullName>
    </submittedName>
</protein>
<keyword evidence="2" id="KW-1185">Reference proteome</keyword>
<dbReference type="AlphaFoldDB" id="A0A2K8SPY2"/>
<organism evidence="1 2">
    <name type="scientific">Nostoc flagelliforme CCNUN1</name>
    <dbReference type="NCBI Taxonomy" id="2038116"/>
    <lineage>
        <taxon>Bacteria</taxon>
        <taxon>Bacillati</taxon>
        <taxon>Cyanobacteriota</taxon>
        <taxon>Cyanophyceae</taxon>
        <taxon>Nostocales</taxon>
        <taxon>Nostocaceae</taxon>
        <taxon>Nostoc</taxon>
    </lineage>
</organism>
<evidence type="ECO:0000313" key="1">
    <source>
        <dbReference type="EMBL" id="AUB37524.1"/>
    </source>
</evidence>
<evidence type="ECO:0000313" key="2">
    <source>
        <dbReference type="Proteomes" id="UP000232003"/>
    </source>
</evidence>
<dbReference type="KEGG" id="nfl:COO91_03469"/>
<dbReference type="EMBL" id="CP024785">
    <property type="protein sequence ID" value="AUB37524.1"/>
    <property type="molecule type" value="Genomic_DNA"/>
</dbReference>
<dbReference type="RefSeq" id="WP_100899137.1">
    <property type="nucleotide sequence ID" value="NZ_CAWNNC010000001.1"/>
</dbReference>
<sequence>MIPLFIYQGSNQGEQPGQTGIYYGQTWTVTNNGSLETEVDQQTAMNLLLNHNSVQIGTTTSDEQQAEVNAFTIELDKQKRIIYLQQLIAAYTNELNDLPPENSRREEINQLIASYQLELNQLSS</sequence>